<accession>F5Z6Y7</accession>
<keyword evidence="1" id="KW-0472">Membrane</keyword>
<dbReference type="AlphaFoldDB" id="F5Z6Y7"/>
<sequence length="113" mass="12937">MMRSVSNKQGWRWLFTLIALVVLFMAGLIVSLLVSSNQLPAHQFDGHAWLGWRLLIYCLLIGLWPFLIQHLLNRLKIKARQKPARLPLVILIVLYELLIVQNPLQTLLSLGSA</sequence>
<name>F5Z6Y7_ALTNA</name>
<dbReference type="EMBL" id="CP002339">
    <property type="protein sequence ID" value="AEF05650.1"/>
    <property type="molecule type" value="Genomic_DNA"/>
</dbReference>
<keyword evidence="1" id="KW-0812">Transmembrane</keyword>
<keyword evidence="3" id="KW-1185">Reference proteome</keyword>
<organism evidence="2 3">
    <name type="scientific">Alteromonas naphthalenivorans</name>
    <dbReference type="NCBI Taxonomy" id="715451"/>
    <lineage>
        <taxon>Bacteria</taxon>
        <taxon>Pseudomonadati</taxon>
        <taxon>Pseudomonadota</taxon>
        <taxon>Gammaproteobacteria</taxon>
        <taxon>Alteromonadales</taxon>
        <taxon>Alteromonadaceae</taxon>
        <taxon>Alteromonas/Salinimonas group</taxon>
        <taxon>Alteromonas</taxon>
    </lineage>
</organism>
<evidence type="ECO:0000313" key="2">
    <source>
        <dbReference type="EMBL" id="AEF05650.1"/>
    </source>
</evidence>
<reference evidence="2 3" key="1">
    <citation type="journal article" date="2011" name="J. Bacteriol.">
        <title>Complete genome sequence of the polycyclic aromatic hydrocarbon-degrading bacterium Alteromonas sp. strain SN2.</title>
        <authorList>
            <person name="Jin H.M."/>
            <person name="Jeong H."/>
            <person name="Moon E.J."/>
            <person name="Math R.K."/>
            <person name="Lee K."/>
            <person name="Kim H.J."/>
            <person name="Jeon C.O."/>
            <person name="Oh T.K."/>
            <person name="Kim J.F."/>
        </authorList>
    </citation>
    <scope>NUCLEOTIDE SEQUENCE [LARGE SCALE GENOMIC DNA]</scope>
    <source>
        <strain evidence="3">JCM 17741 / KACC 18427 / KCTC 11700BP / SN2</strain>
    </source>
</reference>
<dbReference type="RefSeq" id="WP_013786557.1">
    <property type="nucleotide sequence ID" value="NC_015554.1"/>
</dbReference>
<proteinExistence type="predicted"/>
<feature type="transmembrane region" description="Helical" evidence="1">
    <location>
        <begin position="12"/>
        <end position="34"/>
    </location>
</feature>
<feature type="transmembrane region" description="Helical" evidence="1">
    <location>
        <begin position="84"/>
        <end position="104"/>
    </location>
</feature>
<protein>
    <submittedName>
        <fullName evidence="2">Uncharacterized protein</fullName>
    </submittedName>
</protein>
<gene>
    <name evidence="2" type="ordered locus">ambt_20795</name>
</gene>
<evidence type="ECO:0000313" key="3">
    <source>
        <dbReference type="Proteomes" id="UP000000683"/>
    </source>
</evidence>
<dbReference type="Proteomes" id="UP000000683">
    <property type="component" value="Chromosome"/>
</dbReference>
<dbReference type="KEGG" id="alt:ambt_20795"/>
<keyword evidence="1" id="KW-1133">Transmembrane helix</keyword>
<dbReference type="HOGENOM" id="CLU_2128217_0_0_6"/>
<feature type="transmembrane region" description="Helical" evidence="1">
    <location>
        <begin position="54"/>
        <end position="72"/>
    </location>
</feature>
<evidence type="ECO:0000256" key="1">
    <source>
        <dbReference type="SAM" id="Phobius"/>
    </source>
</evidence>